<dbReference type="AlphaFoldDB" id="A0A2I0I6D4"/>
<dbReference type="Proteomes" id="UP000233551">
    <property type="component" value="Unassembled WGS sequence"/>
</dbReference>
<organism evidence="1 2">
    <name type="scientific">Punica granatum</name>
    <name type="common">Pomegranate</name>
    <dbReference type="NCBI Taxonomy" id="22663"/>
    <lineage>
        <taxon>Eukaryota</taxon>
        <taxon>Viridiplantae</taxon>
        <taxon>Streptophyta</taxon>
        <taxon>Embryophyta</taxon>
        <taxon>Tracheophyta</taxon>
        <taxon>Spermatophyta</taxon>
        <taxon>Magnoliopsida</taxon>
        <taxon>eudicotyledons</taxon>
        <taxon>Gunneridae</taxon>
        <taxon>Pentapetalae</taxon>
        <taxon>rosids</taxon>
        <taxon>malvids</taxon>
        <taxon>Myrtales</taxon>
        <taxon>Lythraceae</taxon>
        <taxon>Punica</taxon>
    </lineage>
</organism>
<keyword evidence="2" id="KW-1185">Reference proteome</keyword>
<name>A0A2I0I6D4_PUNGR</name>
<feature type="non-terminal residue" evidence="1">
    <location>
        <position position="202"/>
    </location>
</feature>
<sequence>MIQTVGTPLKLVYSSAADNYSMRFYLSRRRRNPRIRTASLREEEDLIISPTLRYPLSNFRPPTSLYLRKLPLCPGLPLRRPPGAIPTPHDLTSTELPLCRREQSFGFGRRQWRIVRAGSSVTRSLSPRFSAGSAQWRFLRAGARRDAAFRASRRQCEVWPSWSAGWSTEFELHSSLISDLGLSISVSGSFLRCKLLVWVGSE</sequence>
<evidence type="ECO:0000313" key="2">
    <source>
        <dbReference type="Proteomes" id="UP000233551"/>
    </source>
</evidence>
<comment type="caution">
    <text evidence="1">The sequence shown here is derived from an EMBL/GenBank/DDBJ whole genome shotgun (WGS) entry which is preliminary data.</text>
</comment>
<reference evidence="1 2" key="1">
    <citation type="submission" date="2017-11" db="EMBL/GenBank/DDBJ databases">
        <title>De-novo sequencing of pomegranate (Punica granatum L.) genome.</title>
        <authorList>
            <person name="Akparov Z."/>
            <person name="Amiraslanov A."/>
            <person name="Hajiyeva S."/>
            <person name="Abbasov M."/>
            <person name="Kaur K."/>
            <person name="Hamwieh A."/>
            <person name="Solovyev V."/>
            <person name="Salamov A."/>
            <person name="Braich B."/>
            <person name="Kosarev P."/>
            <person name="Mahmoud A."/>
            <person name="Hajiyev E."/>
            <person name="Babayeva S."/>
            <person name="Izzatullayeva V."/>
            <person name="Mammadov A."/>
            <person name="Mammadov A."/>
            <person name="Sharifova S."/>
            <person name="Ojaghi J."/>
            <person name="Eynullazada K."/>
            <person name="Bayramov B."/>
            <person name="Abdulazimova A."/>
            <person name="Shahmuradov I."/>
        </authorList>
    </citation>
    <scope>NUCLEOTIDE SEQUENCE [LARGE SCALE GENOMIC DNA]</scope>
    <source>
        <strain evidence="2">cv. AG2017</strain>
        <tissue evidence="1">Leaf</tissue>
    </source>
</reference>
<proteinExistence type="predicted"/>
<protein>
    <submittedName>
        <fullName evidence="1">Uncharacterized protein</fullName>
    </submittedName>
</protein>
<accession>A0A2I0I6D4</accession>
<dbReference type="EMBL" id="PGOL01003807">
    <property type="protein sequence ID" value="PKI39569.1"/>
    <property type="molecule type" value="Genomic_DNA"/>
</dbReference>
<evidence type="ECO:0000313" key="1">
    <source>
        <dbReference type="EMBL" id="PKI39569.1"/>
    </source>
</evidence>
<gene>
    <name evidence="1" type="ORF">CRG98_040039</name>
</gene>